<dbReference type="EMBL" id="VWPJ01000004">
    <property type="protein sequence ID" value="KAA5606415.1"/>
    <property type="molecule type" value="Genomic_DNA"/>
</dbReference>
<dbReference type="Pfam" id="PF03466">
    <property type="entry name" value="LysR_substrate"/>
    <property type="match status" value="1"/>
</dbReference>
<evidence type="ECO:0000256" key="1">
    <source>
        <dbReference type="ARBA" id="ARBA00009437"/>
    </source>
</evidence>
<keyword evidence="7" id="KW-1185">Reference proteome</keyword>
<dbReference type="InterPro" id="IPR036390">
    <property type="entry name" value="WH_DNA-bd_sf"/>
</dbReference>
<dbReference type="PROSITE" id="PS50931">
    <property type="entry name" value="HTH_LYSR"/>
    <property type="match status" value="1"/>
</dbReference>
<organism evidence="6 7">
    <name type="scientific">Roseospira marina</name>
    <dbReference type="NCBI Taxonomy" id="140057"/>
    <lineage>
        <taxon>Bacteria</taxon>
        <taxon>Pseudomonadati</taxon>
        <taxon>Pseudomonadota</taxon>
        <taxon>Alphaproteobacteria</taxon>
        <taxon>Rhodospirillales</taxon>
        <taxon>Rhodospirillaceae</taxon>
        <taxon>Roseospira</taxon>
    </lineage>
</organism>
<dbReference type="Pfam" id="PF00126">
    <property type="entry name" value="HTH_1"/>
    <property type="match status" value="1"/>
</dbReference>
<dbReference type="Proteomes" id="UP000324065">
    <property type="component" value="Unassembled WGS sequence"/>
</dbReference>
<dbReference type="PRINTS" id="PR00039">
    <property type="entry name" value="HTHLYSR"/>
</dbReference>
<dbReference type="SUPFAM" id="SSF53850">
    <property type="entry name" value="Periplasmic binding protein-like II"/>
    <property type="match status" value="1"/>
</dbReference>
<dbReference type="Gene3D" id="1.10.10.10">
    <property type="entry name" value="Winged helix-like DNA-binding domain superfamily/Winged helix DNA-binding domain"/>
    <property type="match status" value="1"/>
</dbReference>
<accession>A0A5M6IFB0</accession>
<keyword evidence="4" id="KW-0804">Transcription</keyword>
<evidence type="ECO:0000259" key="5">
    <source>
        <dbReference type="PROSITE" id="PS50931"/>
    </source>
</evidence>
<dbReference type="OrthoDB" id="7506954at2"/>
<evidence type="ECO:0000256" key="4">
    <source>
        <dbReference type="ARBA" id="ARBA00023163"/>
    </source>
</evidence>
<gene>
    <name evidence="6" type="ORF">F1188_05980</name>
</gene>
<dbReference type="InterPro" id="IPR050950">
    <property type="entry name" value="HTH-type_LysR_regulators"/>
</dbReference>
<evidence type="ECO:0000313" key="7">
    <source>
        <dbReference type="Proteomes" id="UP000324065"/>
    </source>
</evidence>
<name>A0A5M6IFB0_9PROT</name>
<dbReference type="InterPro" id="IPR000847">
    <property type="entry name" value="LysR_HTH_N"/>
</dbReference>
<dbReference type="PANTHER" id="PTHR30419">
    <property type="entry name" value="HTH-TYPE TRANSCRIPTIONAL REGULATOR YBHD"/>
    <property type="match status" value="1"/>
</dbReference>
<keyword evidence="2" id="KW-0805">Transcription regulation</keyword>
<dbReference type="AlphaFoldDB" id="A0A5M6IFB0"/>
<dbReference type="SUPFAM" id="SSF46785">
    <property type="entry name" value="Winged helix' DNA-binding domain"/>
    <property type="match status" value="1"/>
</dbReference>
<reference evidence="6 7" key="1">
    <citation type="submission" date="2019-09" db="EMBL/GenBank/DDBJ databases">
        <title>Genome sequence of Roseospira marina, one of the more divergent members of the non-sulfur purple photosynthetic bacterial family, the Rhodospirillaceae.</title>
        <authorList>
            <person name="Meyer T."/>
            <person name="Kyndt J."/>
        </authorList>
    </citation>
    <scope>NUCLEOTIDE SEQUENCE [LARGE SCALE GENOMIC DNA]</scope>
    <source>
        <strain evidence="6 7">DSM 15113</strain>
    </source>
</reference>
<evidence type="ECO:0000313" key="6">
    <source>
        <dbReference type="EMBL" id="KAA5606415.1"/>
    </source>
</evidence>
<proteinExistence type="inferred from homology"/>
<dbReference type="GO" id="GO:0003677">
    <property type="term" value="F:DNA binding"/>
    <property type="evidence" value="ECO:0007669"/>
    <property type="project" value="UniProtKB-KW"/>
</dbReference>
<dbReference type="FunFam" id="1.10.10.10:FF:000001">
    <property type="entry name" value="LysR family transcriptional regulator"/>
    <property type="match status" value="1"/>
</dbReference>
<evidence type="ECO:0000256" key="3">
    <source>
        <dbReference type="ARBA" id="ARBA00023125"/>
    </source>
</evidence>
<dbReference type="InterPro" id="IPR005119">
    <property type="entry name" value="LysR_subst-bd"/>
</dbReference>
<feature type="domain" description="HTH lysR-type" evidence="5">
    <location>
        <begin position="16"/>
        <end position="73"/>
    </location>
</feature>
<evidence type="ECO:0000256" key="2">
    <source>
        <dbReference type="ARBA" id="ARBA00023015"/>
    </source>
</evidence>
<dbReference type="CDD" id="cd05466">
    <property type="entry name" value="PBP2_LTTR_substrate"/>
    <property type="match status" value="1"/>
</dbReference>
<dbReference type="InterPro" id="IPR036388">
    <property type="entry name" value="WH-like_DNA-bd_sf"/>
</dbReference>
<dbReference type="PANTHER" id="PTHR30419:SF8">
    <property type="entry name" value="NITROGEN ASSIMILATION TRANSCRIPTIONAL ACTIVATOR-RELATED"/>
    <property type="match status" value="1"/>
</dbReference>
<sequence>MESPGHADPDRFTRALDWNLLRTFMVVVQEGGITSAASRLYLTQPAVSQALKRLEQNLGRQLIERGGGRFQVTKAGERIYREVVEIYGNISRFDLLMQDVSDEISGHVRMLMISRVQTALLDDALQSFHQRHPLVTFRVDVQSAVEVHQGLLQKTGAIGICLMREPMPGLDSEILARQTYRLYCGASHRFFRQGAMTVRDLRQENFVSFVSDQIDGMLSPLAVFRAKEGFAGRVIGASSNLDEVRRMIVCGLGIGPLPEHIAAPDVAAGRLWPLPPEEGVAPVDIHVAWNPSARLLPAEQAFLDHLLGRIRDVPASKRRPR</sequence>
<protein>
    <submittedName>
        <fullName evidence="6">LysR family transcriptional regulator</fullName>
    </submittedName>
</protein>
<dbReference type="Gene3D" id="3.40.190.10">
    <property type="entry name" value="Periplasmic binding protein-like II"/>
    <property type="match status" value="2"/>
</dbReference>
<comment type="similarity">
    <text evidence="1">Belongs to the LysR transcriptional regulatory family.</text>
</comment>
<dbReference type="RefSeq" id="WP_150061484.1">
    <property type="nucleotide sequence ID" value="NZ_JACHII010000006.1"/>
</dbReference>
<comment type="caution">
    <text evidence="6">The sequence shown here is derived from an EMBL/GenBank/DDBJ whole genome shotgun (WGS) entry which is preliminary data.</text>
</comment>
<dbReference type="GO" id="GO:0005829">
    <property type="term" value="C:cytosol"/>
    <property type="evidence" value="ECO:0007669"/>
    <property type="project" value="TreeGrafter"/>
</dbReference>
<keyword evidence="3" id="KW-0238">DNA-binding</keyword>
<dbReference type="GO" id="GO:0003700">
    <property type="term" value="F:DNA-binding transcription factor activity"/>
    <property type="evidence" value="ECO:0007669"/>
    <property type="project" value="InterPro"/>
</dbReference>